<dbReference type="EMBL" id="SLXQ01000030">
    <property type="protein sequence ID" value="TCP39354.1"/>
    <property type="molecule type" value="Genomic_DNA"/>
</dbReference>
<evidence type="ECO:0000256" key="1">
    <source>
        <dbReference type="SAM" id="MobiDB-lite"/>
    </source>
</evidence>
<comment type="caution">
    <text evidence="2">The sequence shown here is derived from an EMBL/GenBank/DDBJ whole genome shotgun (WGS) entry which is preliminary data.</text>
</comment>
<protein>
    <submittedName>
        <fullName evidence="2">Uncharacterized protein</fullName>
    </submittedName>
</protein>
<evidence type="ECO:0000313" key="3">
    <source>
        <dbReference type="Proteomes" id="UP000294911"/>
    </source>
</evidence>
<keyword evidence="3" id="KW-1185">Reference proteome</keyword>
<gene>
    <name evidence="2" type="ORF">EV191_1301</name>
</gene>
<reference evidence="2 3" key="1">
    <citation type="submission" date="2019-03" db="EMBL/GenBank/DDBJ databases">
        <title>Genomic Encyclopedia of Type Strains, Phase IV (KMG-IV): sequencing the most valuable type-strain genomes for metagenomic binning, comparative biology and taxonomic classification.</title>
        <authorList>
            <person name="Goeker M."/>
        </authorList>
    </citation>
    <scope>NUCLEOTIDE SEQUENCE [LARGE SCALE GENOMIC DNA]</scope>
    <source>
        <strain evidence="2 3">DSM 45765</strain>
    </source>
</reference>
<evidence type="ECO:0000313" key="2">
    <source>
        <dbReference type="EMBL" id="TCP39354.1"/>
    </source>
</evidence>
<proteinExistence type="predicted"/>
<feature type="region of interest" description="Disordered" evidence="1">
    <location>
        <begin position="110"/>
        <end position="129"/>
    </location>
</feature>
<name>A0A4R2PVS1_9PSEU</name>
<feature type="compositionally biased region" description="Basic residues" evidence="1">
    <location>
        <begin position="1"/>
        <end position="10"/>
    </location>
</feature>
<feature type="compositionally biased region" description="Basic and acidic residues" evidence="1">
    <location>
        <begin position="32"/>
        <end position="47"/>
    </location>
</feature>
<dbReference type="AlphaFoldDB" id="A0A4R2PVS1"/>
<accession>A0A4R2PVS1</accession>
<sequence>MVRIHVHRRPSISVGEGEDPCPDTSGQSGRHGCCDRQDQPDPARRDELLPARRVQTHLNNLKHFAEWRVIRWLRKRHRWRWRAFRRRFTNPNRTVAPDRSRRGRVVQPGIGDGHPLPLPGQQDPPPVHTAQPRLTAPTVESPVRREAHAGFGERPAETDRWQHRNRAAGRLIHRNRPPRLALAGRIEGLSAGLWAVLVIMDRLGLGSDPKGSR</sequence>
<feature type="region of interest" description="Disordered" evidence="1">
    <location>
        <begin position="1"/>
        <end position="47"/>
    </location>
</feature>
<organism evidence="2 3">
    <name type="scientific">Tamaricihabitans halophyticus</name>
    <dbReference type="NCBI Taxonomy" id="1262583"/>
    <lineage>
        <taxon>Bacteria</taxon>
        <taxon>Bacillati</taxon>
        <taxon>Actinomycetota</taxon>
        <taxon>Actinomycetes</taxon>
        <taxon>Pseudonocardiales</taxon>
        <taxon>Pseudonocardiaceae</taxon>
        <taxon>Tamaricihabitans</taxon>
    </lineage>
</organism>
<dbReference type="Proteomes" id="UP000294911">
    <property type="component" value="Unassembled WGS sequence"/>
</dbReference>
<feature type="compositionally biased region" description="Pro residues" evidence="1">
    <location>
        <begin position="116"/>
        <end position="127"/>
    </location>
</feature>